<protein>
    <submittedName>
        <fullName evidence="1">Endonuclease/exonuclease/phosphatase family protein</fullName>
    </submittedName>
</protein>
<evidence type="ECO:0000313" key="2">
    <source>
        <dbReference type="Proteomes" id="UP000265520"/>
    </source>
</evidence>
<proteinExistence type="predicted"/>
<keyword evidence="1" id="KW-0378">Hydrolase</keyword>
<name>A0A392VFM2_9FABA</name>
<keyword evidence="1" id="KW-0540">Nuclease</keyword>
<dbReference type="Proteomes" id="UP000265520">
    <property type="component" value="Unassembled WGS sequence"/>
</dbReference>
<feature type="non-terminal residue" evidence="1">
    <location>
        <position position="63"/>
    </location>
</feature>
<dbReference type="AlphaFoldDB" id="A0A392VFM2"/>
<evidence type="ECO:0000313" key="1">
    <source>
        <dbReference type="EMBL" id="MCI85665.1"/>
    </source>
</evidence>
<reference evidence="1 2" key="1">
    <citation type="journal article" date="2018" name="Front. Plant Sci.">
        <title>Red Clover (Trifolium pratense) and Zigzag Clover (T. medium) - A Picture of Genomic Similarities and Differences.</title>
        <authorList>
            <person name="Dluhosova J."/>
            <person name="Istvanek J."/>
            <person name="Nedelnik J."/>
            <person name="Repkova J."/>
        </authorList>
    </citation>
    <scope>NUCLEOTIDE SEQUENCE [LARGE SCALE GENOMIC DNA]</scope>
    <source>
        <strain evidence="2">cv. 10/8</strain>
        <tissue evidence="1">Leaf</tissue>
    </source>
</reference>
<dbReference type="SUPFAM" id="SSF56219">
    <property type="entry name" value="DNase I-like"/>
    <property type="match status" value="1"/>
</dbReference>
<comment type="caution">
    <text evidence="1">The sequence shown here is derived from an EMBL/GenBank/DDBJ whole genome shotgun (WGS) entry which is preliminary data.</text>
</comment>
<organism evidence="1 2">
    <name type="scientific">Trifolium medium</name>
    <dbReference type="NCBI Taxonomy" id="97028"/>
    <lineage>
        <taxon>Eukaryota</taxon>
        <taxon>Viridiplantae</taxon>
        <taxon>Streptophyta</taxon>
        <taxon>Embryophyta</taxon>
        <taxon>Tracheophyta</taxon>
        <taxon>Spermatophyta</taxon>
        <taxon>Magnoliopsida</taxon>
        <taxon>eudicotyledons</taxon>
        <taxon>Gunneridae</taxon>
        <taxon>Pentapetalae</taxon>
        <taxon>rosids</taxon>
        <taxon>fabids</taxon>
        <taxon>Fabales</taxon>
        <taxon>Fabaceae</taxon>
        <taxon>Papilionoideae</taxon>
        <taxon>50 kb inversion clade</taxon>
        <taxon>NPAAA clade</taxon>
        <taxon>Hologalegina</taxon>
        <taxon>IRL clade</taxon>
        <taxon>Trifolieae</taxon>
        <taxon>Trifolium</taxon>
    </lineage>
</organism>
<keyword evidence="1" id="KW-0269">Exonuclease</keyword>
<sequence length="63" mass="7262">MKVHMADHYCILGDFNSITNRGERIGEVVGVERVEDTRMFNVFMDNSGLIDLPLMGRKFTWAQ</sequence>
<dbReference type="GO" id="GO:0004527">
    <property type="term" value="F:exonuclease activity"/>
    <property type="evidence" value="ECO:0007669"/>
    <property type="project" value="UniProtKB-KW"/>
</dbReference>
<dbReference type="GO" id="GO:0004519">
    <property type="term" value="F:endonuclease activity"/>
    <property type="evidence" value="ECO:0007669"/>
    <property type="project" value="UniProtKB-KW"/>
</dbReference>
<dbReference type="InterPro" id="IPR036691">
    <property type="entry name" value="Endo/exonu/phosph_ase_sf"/>
</dbReference>
<keyword evidence="2" id="KW-1185">Reference proteome</keyword>
<keyword evidence="1" id="KW-0255">Endonuclease</keyword>
<accession>A0A392VFM2</accession>
<dbReference type="EMBL" id="LXQA011120882">
    <property type="protein sequence ID" value="MCI85665.1"/>
    <property type="molecule type" value="Genomic_DNA"/>
</dbReference>